<proteinExistence type="predicted"/>
<feature type="transmembrane region" description="Helical" evidence="1">
    <location>
        <begin position="54"/>
        <end position="87"/>
    </location>
</feature>
<evidence type="ECO:0000313" key="3">
    <source>
        <dbReference type="Proteomes" id="UP000231658"/>
    </source>
</evidence>
<dbReference type="Proteomes" id="UP000231658">
    <property type="component" value="Unassembled WGS sequence"/>
</dbReference>
<dbReference type="OrthoDB" id="7361236at2"/>
<name>A0A1C3RFW3_9PROT</name>
<dbReference type="AlphaFoldDB" id="A0A1C3RFW3"/>
<dbReference type="InterPro" id="IPR058956">
    <property type="entry name" value="MamC"/>
</dbReference>
<keyword evidence="1" id="KW-0472">Membrane</keyword>
<dbReference type="RefSeq" id="WP_069186831.1">
    <property type="nucleotide sequence ID" value="NZ_FLYE01000011.1"/>
</dbReference>
<sequence>MAFQLAPFLAQSVPGVGALGAIVGGSGALAQNLKKHKDGEMETNEVVVETAKEAAGAGVATAVSAFTVGLVGGGLVVSVGTAFAAAVAGKYVWDRGMDYIEGENDHAPLLDEDILKS</sequence>
<protein>
    <recommendedName>
        <fullName evidence="4">Magnetosome protein MamC</fullName>
    </recommendedName>
</protein>
<keyword evidence="1" id="KW-0812">Transmembrane</keyword>
<keyword evidence="3" id="KW-1185">Reference proteome</keyword>
<dbReference type="NCBIfam" id="NF038051">
    <property type="entry name" value="MamC"/>
    <property type="match status" value="1"/>
</dbReference>
<gene>
    <name evidence="2" type="ORF">MTBPR1_190027</name>
</gene>
<dbReference type="Pfam" id="PF26373">
    <property type="entry name" value="MamC"/>
    <property type="match status" value="1"/>
</dbReference>
<evidence type="ECO:0008006" key="4">
    <source>
        <dbReference type="Google" id="ProtNLM"/>
    </source>
</evidence>
<keyword evidence="1" id="KW-1133">Transmembrane helix</keyword>
<organism evidence="2 3">
    <name type="scientific">Candidatus Terasakiella magnetica</name>
    <dbReference type="NCBI Taxonomy" id="1867952"/>
    <lineage>
        <taxon>Bacteria</taxon>
        <taxon>Pseudomonadati</taxon>
        <taxon>Pseudomonadota</taxon>
        <taxon>Alphaproteobacteria</taxon>
        <taxon>Rhodospirillales</taxon>
        <taxon>Terasakiellaceae</taxon>
        <taxon>Terasakiella</taxon>
    </lineage>
</organism>
<accession>A0A1C3RFW3</accession>
<evidence type="ECO:0000256" key="1">
    <source>
        <dbReference type="SAM" id="Phobius"/>
    </source>
</evidence>
<evidence type="ECO:0000313" key="2">
    <source>
        <dbReference type="EMBL" id="SCA56149.1"/>
    </source>
</evidence>
<reference evidence="2 3" key="1">
    <citation type="submission" date="2016-07" db="EMBL/GenBank/DDBJ databases">
        <authorList>
            <person name="Lefevre C.T."/>
        </authorList>
    </citation>
    <scope>NUCLEOTIDE SEQUENCE [LARGE SCALE GENOMIC DNA]</scope>
    <source>
        <strain evidence="2">PR1</strain>
    </source>
</reference>
<dbReference type="EMBL" id="FLYE01000011">
    <property type="protein sequence ID" value="SCA56149.1"/>
    <property type="molecule type" value="Genomic_DNA"/>
</dbReference>